<keyword evidence="6" id="KW-0804">Transcription</keyword>
<dbReference type="KEGG" id="pabo:BCY86_03325"/>
<dbReference type="GO" id="GO:0006417">
    <property type="term" value="P:regulation of translation"/>
    <property type="evidence" value="ECO:0007669"/>
    <property type="project" value="UniProtKB-KW"/>
</dbReference>
<keyword evidence="10" id="KW-1185">Reference proteome</keyword>
<dbReference type="Proteomes" id="UP000185544">
    <property type="component" value="Chromosome"/>
</dbReference>
<dbReference type="InterPro" id="IPR005684">
    <property type="entry name" value="IHF_alpha"/>
</dbReference>
<evidence type="ECO:0000256" key="4">
    <source>
        <dbReference type="ARBA" id="ARBA00023015"/>
    </source>
</evidence>
<keyword evidence="7" id="KW-0233">DNA recombination</keyword>
<evidence type="ECO:0000313" key="10">
    <source>
        <dbReference type="Proteomes" id="UP000185544"/>
    </source>
</evidence>
<dbReference type="PRINTS" id="PR01727">
    <property type="entry name" value="DNABINDINGHU"/>
</dbReference>
<accession>A0A1L6MWK1</accession>
<dbReference type="STRING" id="1882918.BCY86_03325"/>
<keyword evidence="4" id="KW-0805">Transcription regulation</keyword>
<dbReference type="GO" id="GO:0006310">
    <property type="term" value="P:DNA recombination"/>
    <property type="evidence" value="ECO:0007669"/>
    <property type="project" value="UniProtKB-KW"/>
</dbReference>
<comment type="similarity">
    <text evidence="1 8">Belongs to the bacterial histone-like protein family.</text>
</comment>
<dbReference type="PANTHER" id="PTHR33175:SF2">
    <property type="entry name" value="INTEGRATION HOST FACTOR SUBUNIT ALPHA"/>
    <property type="match status" value="1"/>
</dbReference>
<dbReference type="EMBL" id="CP016908">
    <property type="protein sequence ID" value="APR99815.1"/>
    <property type="molecule type" value="Genomic_DNA"/>
</dbReference>
<dbReference type="InterPro" id="IPR000119">
    <property type="entry name" value="Hist_DNA-bd"/>
</dbReference>
<evidence type="ECO:0000256" key="7">
    <source>
        <dbReference type="ARBA" id="ARBA00023172"/>
    </source>
</evidence>
<evidence type="ECO:0000256" key="1">
    <source>
        <dbReference type="ARBA" id="ARBA00010529"/>
    </source>
</evidence>
<dbReference type="RefSeq" id="WP_075276464.1">
    <property type="nucleotide sequence ID" value="NZ_CP016908.1"/>
</dbReference>
<keyword evidence="5" id="KW-0238">DNA-binding</keyword>
<dbReference type="GO" id="GO:0003677">
    <property type="term" value="F:DNA binding"/>
    <property type="evidence" value="ECO:0007669"/>
    <property type="project" value="UniProtKB-KW"/>
</dbReference>
<dbReference type="Pfam" id="PF00216">
    <property type="entry name" value="Bac_DNA_binding"/>
    <property type="match status" value="1"/>
</dbReference>
<dbReference type="OrthoDB" id="9797747at2"/>
<dbReference type="GO" id="GO:0030527">
    <property type="term" value="F:structural constituent of chromatin"/>
    <property type="evidence" value="ECO:0007669"/>
    <property type="project" value="InterPro"/>
</dbReference>
<dbReference type="SUPFAM" id="SSF47729">
    <property type="entry name" value="IHF-like DNA-binding proteins"/>
    <property type="match status" value="1"/>
</dbReference>
<dbReference type="InterPro" id="IPR010992">
    <property type="entry name" value="IHF-like_DNA-bd_dom_sf"/>
</dbReference>
<dbReference type="PANTHER" id="PTHR33175">
    <property type="entry name" value="DNA-BINDING PROTEIN HU"/>
    <property type="match status" value="1"/>
</dbReference>
<sequence length="93" mass="10714">MTKAAIVHTIHSRLGGLSKQQYSALVDLTFNLIKEMLIQGETVKIRGFGNFIVRHKKRRKGREPQTGNLLWISERWVVLFKPSPLLKSFLNEP</sequence>
<evidence type="ECO:0000313" key="9">
    <source>
        <dbReference type="EMBL" id="APR99815.1"/>
    </source>
</evidence>
<evidence type="ECO:0000256" key="2">
    <source>
        <dbReference type="ARBA" id="ARBA00018329"/>
    </source>
</evidence>
<protein>
    <recommendedName>
        <fullName evidence="2">Integration host factor subunit alpha</fullName>
    </recommendedName>
</protein>
<dbReference type="Gene3D" id="4.10.520.10">
    <property type="entry name" value="IHF-like DNA-binding proteins"/>
    <property type="match status" value="1"/>
</dbReference>
<dbReference type="AlphaFoldDB" id="A0A1L6MWK1"/>
<dbReference type="GO" id="GO:0006355">
    <property type="term" value="P:regulation of DNA-templated transcription"/>
    <property type="evidence" value="ECO:0007669"/>
    <property type="project" value="InterPro"/>
</dbReference>
<gene>
    <name evidence="9" type="ORF">BCY86_03325</name>
</gene>
<evidence type="ECO:0000256" key="8">
    <source>
        <dbReference type="RuleBase" id="RU003939"/>
    </source>
</evidence>
<proteinExistence type="inferred from homology"/>
<dbReference type="SMART" id="SM00411">
    <property type="entry name" value="BHL"/>
    <property type="match status" value="1"/>
</dbReference>
<dbReference type="GO" id="GO:0005829">
    <property type="term" value="C:cytosol"/>
    <property type="evidence" value="ECO:0007669"/>
    <property type="project" value="TreeGrafter"/>
</dbReference>
<reference evidence="9 10" key="1">
    <citation type="submission" date="2016-08" db="EMBL/GenBank/DDBJ databases">
        <title>Identification and validation of antigenic proteins from Pajaroellobacter abortibovis using de-novo genome sequence assembly and reverse vaccinology.</title>
        <authorList>
            <person name="Welly B.T."/>
            <person name="Miller M.R."/>
            <person name="Stott J.L."/>
            <person name="Blanchard M.T."/>
            <person name="Islas-Trejo A.D."/>
            <person name="O'Rourke S.M."/>
            <person name="Young A.E."/>
            <person name="Medrano J.F."/>
            <person name="Van Eenennaam A.L."/>
        </authorList>
    </citation>
    <scope>NUCLEOTIDE SEQUENCE [LARGE SCALE GENOMIC DNA]</scope>
    <source>
        <strain evidence="9 10">BTF92-0548A/99-0131</strain>
    </source>
</reference>
<evidence type="ECO:0000256" key="6">
    <source>
        <dbReference type="ARBA" id="ARBA00023163"/>
    </source>
</evidence>
<dbReference type="GO" id="GO:0009893">
    <property type="term" value="P:positive regulation of metabolic process"/>
    <property type="evidence" value="ECO:0007669"/>
    <property type="project" value="UniProtKB-ARBA"/>
</dbReference>
<evidence type="ECO:0000256" key="5">
    <source>
        <dbReference type="ARBA" id="ARBA00023125"/>
    </source>
</evidence>
<evidence type="ECO:0000256" key="3">
    <source>
        <dbReference type="ARBA" id="ARBA00022845"/>
    </source>
</evidence>
<keyword evidence="3" id="KW-0810">Translation regulation</keyword>
<organism evidence="9 10">
    <name type="scientific">Pajaroellobacter abortibovis</name>
    <dbReference type="NCBI Taxonomy" id="1882918"/>
    <lineage>
        <taxon>Bacteria</taxon>
        <taxon>Pseudomonadati</taxon>
        <taxon>Myxococcota</taxon>
        <taxon>Polyangia</taxon>
        <taxon>Polyangiales</taxon>
        <taxon>Polyangiaceae</taxon>
    </lineage>
</organism>
<dbReference type="CDD" id="cd13835">
    <property type="entry name" value="IHF_A"/>
    <property type="match status" value="1"/>
</dbReference>
<name>A0A1L6MWK1_9BACT</name>